<dbReference type="Pfam" id="PF17876">
    <property type="entry name" value="CSD2"/>
    <property type="match status" value="1"/>
</dbReference>
<dbReference type="PROSITE" id="PS50126">
    <property type="entry name" value="S1"/>
    <property type="match status" value="1"/>
</dbReference>
<evidence type="ECO:0000256" key="8">
    <source>
        <dbReference type="HAMAP-Rule" id="MF_01895"/>
    </source>
</evidence>
<feature type="coiled-coil region" evidence="9">
    <location>
        <begin position="50"/>
        <end position="77"/>
    </location>
</feature>
<keyword evidence="5 8" id="KW-0378">Hydrolase</keyword>
<dbReference type="CDD" id="cd04471">
    <property type="entry name" value="S1_RNase_R"/>
    <property type="match status" value="1"/>
</dbReference>
<dbReference type="EMBL" id="LICA01000054">
    <property type="protein sequence ID" value="KRO96564.1"/>
    <property type="molecule type" value="Genomic_DNA"/>
</dbReference>
<dbReference type="Proteomes" id="UP000051213">
    <property type="component" value="Unassembled WGS sequence"/>
</dbReference>
<accession>A0A0R2UBF1</accession>
<evidence type="ECO:0000256" key="5">
    <source>
        <dbReference type="ARBA" id="ARBA00022801"/>
    </source>
</evidence>
<gene>
    <name evidence="8" type="primary">rnr</name>
    <name evidence="12" type="ORF">ABS24_00645</name>
</gene>
<feature type="compositionally biased region" description="Basic residues" evidence="10">
    <location>
        <begin position="752"/>
        <end position="761"/>
    </location>
</feature>
<sequence>MRKKPNNPDPFAMREADKYEKPIPSREFIIEYLSESVGPLTHQEICLALSLEDEEQVEAMRRRLRAMERDGQVARNRRDGYGTLDKLNLVKGRVIGHPEGYGFVKPTQGGGEDIYLSSSQMRRVFDGDIVLVRIAGWDRRGRPDGSLVDVVERNTLQLVGRYFNESGIHYVRADNPRISQDIMVPADKLKGAKPGQIVVVDIVEPPSRKNQPVGAINEILGEHLDPGLEVEMSIRNYGIPYQWNSEVIAQTAKIPDEVTETNARVDLRATPLITIDGEDARDFDDAVFCEPRSGGGWRLMVAIADVSHYVSVGSALDIEASERGNSVYFPNHVVPMLPEKLSNGLCSLNPAEDRLCMLCEMQINAQGDITGYQFSEAVMHSHARMTYTQVAHIIAEQGTNEDSGIRKQFASITSQVDALHDLYQILHARRAKRGAIDFDTQETRILFDGQRKISQIIPIERTTAHRLIEECMLCANVCSAKFLEKVDIPALFRVHEGPSEDRLKSVRDFLAELGIGLGGGEDPQPEDYQRVLRSAKGRDDASVIQSVLLRSMSQAVYQPDNLGHFGLAFEAYTHFTSPIRRYADLLVHRAIRYLIRSPKKRPNVHRVAGAKPLDQATIYPYTTERLDQVGEHLSVTERRADEATRDVVNWLKCEYLMERVGEQYTGVVSAVTGFGLFVMLDDLYVEGLIHVTGLPKDYYHHEAAHHRMVGERTGRIFRLGQKLSIRLVRVNLEERKIDFELVEVGNEGAKSLGKRKNTKKTKASDKNNELATEHGKKKKGRRKSSNERGKQASVKKPQSKVKKTKVGSSENIYGKKSAKNKDPKNN</sequence>
<feature type="compositionally biased region" description="Basic and acidic residues" evidence="10">
    <location>
        <begin position="762"/>
        <end position="774"/>
    </location>
</feature>
<dbReference type="InterPro" id="IPR013223">
    <property type="entry name" value="RNase_B_OB_dom"/>
</dbReference>
<dbReference type="GO" id="GO:0003723">
    <property type="term" value="F:RNA binding"/>
    <property type="evidence" value="ECO:0007669"/>
    <property type="project" value="UniProtKB-UniRule"/>
</dbReference>
<comment type="similarity">
    <text evidence="8">Belongs to the RNR ribonuclease family. RNase R subfamily.</text>
</comment>
<evidence type="ECO:0000256" key="7">
    <source>
        <dbReference type="ARBA" id="ARBA00022884"/>
    </source>
</evidence>
<dbReference type="InterPro" id="IPR003029">
    <property type="entry name" value="S1_domain"/>
</dbReference>
<dbReference type="PANTHER" id="PTHR23355">
    <property type="entry name" value="RIBONUCLEASE"/>
    <property type="match status" value="1"/>
</dbReference>
<dbReference type="SUPFAM" id="SSF50249">
    <property type="entry name" value="Nucleic acid-binding proteins"/>
    <property type="match status" value="4"/>
</dbReference>
<dbReference type="InterPro" id="IPR050180">
    <property type="entry name" value="RNR_Ribonuclease"/>
</dbReference>
<keyword evidence="6 8" id="KW-0269">Exonuclease</keyword>
<dbReference type="Gene3D" id="2.40.50.140">
    <property type="entry name" value="Nucleic acid-binding proteins"/>
    <property type="match status" value="2"/>
</dbReference>
<evidence type="ECO:0000256" key="2">
    <source>
        <dbReference type="ARBA" id="ARBA00004496"/>
    </source>
</evidence>
<dbReference type="NCBIfam" id="TIGR00358">
    <property type="entry name" value="3_prime_RNase"/>
    <property type="match status" value="1"/>
</dbReference>
<dbReference type="Pfam" id="PF00575">
    <property type="entry name" value="S1"/>
    <property type="match status" value="1"/>
</dbReference>
<dbReference type="GO" id="GO:0008859">
    <property type="term" value="F:exoribonuclease II activity"/>
    <property type="evidence" value="ECO:0007669"/>
    <property type="project" value="UniProtKB-UniRule"/>
</dbReference>
<evidence type="ECO:0000256" key="3">
    <source>
        <dbReference type="ARBA" id="ARBA00022490"/>
    </source>
</evidence>
<feature type="domain" description="S1 motif" evidence="11">
    <location>
        <begin position="661"/>
        <end position="742"/>
    </location>
</feature>
<dbReference type="SMART" id="SM00357">
    <property type="entry name" value="CSP"/>
    <property type="match status" value="1"/>
</dbReference>
<feature type="region of interest" description="Disordered" evidence="10">
    <location>
        <begin position="750"/>
        <end position="826"/>
    </location>
</feature>
<dbReference type="AlphaFoldDB" id="A0A0R2UBF1"/>
<protein>
    <recommendedName>
        <fullName evidence="8">Ribonuclease R</fullName>
        <shortName evidence="8">RNase R</shortName>
        <ecNumber evidence="8">3.1.13.1</ecNumber>
    </recommendedName>
</protein>
<dbReference type="Pfam" id="PF08206">
    <property type="entry name" value="OB_RNB"/>
    <property type="match status" value="1"/>
</dbReference>
<dbReference type="InterPro" id="IPR022966">
    <property type="entry name" value="RNase_II/R_CS"/>
</dbReference>
<comment type="function">
    <text evidence="8">3'-5' exoribonuclease that releases 5'-nucleoside monophosphates and is involved in maturation of structured RNAs.</text>
</comment>
<dbReference type="NCBIfam" id="TIGR02063">
    <property type="entry name" value="RNase_R"/>
    <property type="match status" value="1"/>
</dbReference>
<organism evidence="12 13">
    <name type="scientific">SAR92 bacterium BACL26 MAG-121220-bin70</name>
    <dbReference type="NCBI Taxonomy" id="1655626"/>
    <lineage>
        <taxon>Bacteria</taxon>
        <taxon>Pseudomonadati</taxon>
        <taxon>Pseudomonadota</taxon>
        <taxon>Gammaproteobacteria</taxon>
        <taxon>Cellvibrionales</taxon>
        <taxon>Porticoccaceae</taxon>
        <taxon>SAR92 clade</taxon>
    </lineage>
</organism>
<evidence type="ECO:0000313" key="12">
    <source>
        <dbReference type="EMBL" id="KRO96564.1"/>
    </source>
</evidence>
<dbReference type="Pfam" id="PF08461">
    <property type="entry name" value="WHD_RNase_R"/>
    <property type="match status" value="1"/>
</dbReference>
<evidence type="ECO:0000256" key="6">
    <source>
        <dbReference type="ARBA" id="ARBA00022839"/>
    </source>
</evidence>
<dbReference type="InterPro" id="IPR004476">
    <property type="entry name" value="RNase_II/RNase_R"/>
</dbReference>
<dbReference type="HAMAP" id="MF_01895">
    <property type="entry name" value="RNase_R"/>
    <property type="match status" value="1"/>
</dbReference>
<dbReference type="InterPro" id="IPR001900">
    <property type="entry name" value="RNase_II/R"/>
</dbReference>
<dbReference type="SMART" id="SM00955">
    <property type="entry name" value="RNB"/>
    <property type="match status" value="1"/>
</dbReference>
<name>A0A0R2UBF1_9GAMM</name>
<evidence type="ECO:0000259" key="11">
    <source>
        <dbReference type="PROSITE" id="PS50126"/>
    </source>
</evidence>
<dbReference type="EC" id="3.1.13.1" evidence="8"/>
<proteinExistence type="inferred from homology"/>
<comment type="caution">
    <text evidence="12">The sequence shown here is derived from an EMBL/GenBank/DDBJ whole genome shotgun (WGS) entry which is preliminary data.</text>
</comment>
<keyword evidence="9" id="KW-0175">Coiled coil</keyword>
<keyword evidence="3 8" id="KW-0963">Cytoplasm</keyword>
<evidence type="ECO:0000256" key="10">
    <source>
        <dbReference type="SAM" id="MobiDB-lite"/>
    </source>
</evidence>
<dbReference type="InterPro" id="IPR013668">
    <property type="entry name" value="RNase_R_HTH_12"/>
</dbReference>
<dbReference type="InterPro" id="IPR011805">
    <property type="entry name" value="RNase_R"/>
</dbReference>
<comment type="subcellular location">
    <subcellularLocation>
        <location evidence="2 8">Cytoplasm</location>
    </subcellularLocation>
</comment>
<comment type="catalytic activity">
    <reaction evidence="1 8">
        <text>Exonucleolytic cleavage in the 3'- to 5'-direction to yield nucleoside 5'-phosphates.</text>
        <dbReference type="EC" id="3.1.13.1"/>
    </reaction>
</comment>
<dbReference type="InterPro" id="IPR011129">
    <property type="entry name" value="CSD"/>
</dbReference>
<dbReference type="InterPro" id="IPR012340">
    <property type="entry name" value="NA-bd_OB-fold"/>
</dbReference>
<dbReference type="PANTHER" id="PTHR23355:SF9">
    <property type="entry name" value="DIS3-LIKE EXONUCLEASE 2"/>
    <property type="match status" value="1"/>
</dbReference>
<evidence type="ECO:0000256" key="1">
    <source>
        <dbReference type="ARBA" id="ARBA00001849"/>
    </source>
</evidence>
<keyword evidence="4 8" id="KW-0540">Nuclease</keyword>
<dbReference type="GO" id="GO:0006402">
    <property type="term" value="P:mRNA catabolic process"/>
    <property type="evidence" value="ECO:0007669"/>
    <property type="project" value="TreeGrafter"/>
</dbReference>
<evidence type="ECO:0000256" key="4">
    <source>
        <dbReference type="ARBA" id="ARBA00022722"/>
    </source>
</evidence>
<reference evidence="12 13" key="1">
    <citation type="submission" date="2015-10" db="EMBL/GenBank/DDBJ databases">
        <title>Metagenome-Assembled Genomes uncover a global brackish microbiome.</title>
        <authorList>
            <person name="Hugerth L.W."/>
            <person name="Larsson J."/>
            <person name="Alneberg J."/>
            <person name="Lindh M.V."/>
            <person name="Legrand C."/>
            <person name="Pinhassi J."/>
            <person name="Andersson A.F."/>
        </authorList>
    </citation>
    <scope>NUCLEOTIDE SEQUENCE [LARGE SCALE GENOMIC DNA]</scope>
    <source>
        <strain evidence="12">BACL26 MAG-121220-bin70</strain>
    </source>
</reference>
<dbReference type="PROSITE" id="PS01175">
    <property type="entry name" value="RIBONUCLEASE_II"/>
    <property type="match status" value="1"/>
</dbReference>
<dbReference type="Pfam" id="PF00773">
    <property type="entry name" value="RNB"/>
    <property type="match status" value="1"/>
</dbReference>
<dbReference type="GO" id="GO:0005829">
    <property type="term" value="C:cytosol"/>
    <property type="evidence" value="ECO:0007669"/>
    <property type="project" value="UniProtKB-ARBA"/>
</dbReference>
<evidence type="ECO:0000256" key="9">
    <source>
        <dbReference type="SAM" id="Coils"/>
    </source>
</evidence>
<keyword evidence="7 8" id="KW-0694">RNA-binding</keyword>
<dbReference type="SMART" id="SM00316">
    <property type="entry name" value="S1"/>
    <property type="match status" value="2"/>
</dbReference>
<dbReference type="InterPro" id="IPR040476">
    <property type="entry name" value="CSD2"/>
</dbReference>
<evidence type="ECO:0000313" key="13">
    <source>
        <dbReference type="Proteomes" id="UP000051213"/>
    </source>
</evidence>